<dbReference type="EMBL" id="CP016020">
    <property type="protein sequence ID" value="APH05525.1"/>
    <property type="molecule type" value="Genomic_DNA"/>
</dbReference>
<dbReference type="InterPro" id="IPR036412">
    <property type="entry name" value="HAD-like_sf"/>
</dbReference>
<evidence type="ECO:0000256" key="2">
    <source>
        <dbReference type="ARBA" id="ARBA00022801"/>
    </source>
</evidence>
<dbReference type="SUPFAM" id="SSF56784">
    <property type="entry name" value="HAD-like"/>
    <property type="match status" value="1"/>
</dbReference>
<keyword evidence="2" id="KW-0378">Hydrolase</keyword>
<evidence type="ECO:0000313" key="4">
    <source>
        <dbReference type="Proteomes" id="UP000181936"/>
    </source>
</evidence>
<dbReference type="InterPro" id="IPR006439">
    <property type="entry name" value="HAD-SF_hydro_IA"/>
</dbReference>
<dbReference type="RefSeq" id="WP_072580315.1">
    <property type="nucleotide sequence ID" value="NZ_CP016020.1"/>
</dbReference>
<dbReference type="NCBIfam" id="TIGR01493">
    <property type="entry name" value="HAD-SF-IA-v2"/>
    <property type="match status" value="1"/>
</dbReference>
<dbReference type="KEGG" id="bwh:A9C19_12610"/>
<dbReference type="SFLD" id="SFLDS00003">
    <property type="entry name" value="Haloacid_Dehalogenase"/>
    <property type="match status" value="1"/>
</dbReference>
<dbReference type="STRING" id="1547283.A9C19_12610"/>
<dbReference type="SFLD" id="SFLDF00045">
    <property type="entry name" value="2-haloacid_dehalogenase"/>
    <property type="match status" value="1"/>
</dbReference>
<dbReference type="SFLD" id="SFLDG01135">
    <property type="entry name" value="C1.5.6:_HAD__Beta-PGM__Phospha"/>
    <property type="match status" value="1"/>
</dbReference>
<gene>
    <name evidence="3" type="ORF">A9C19_12610</name>
</gene>
<dbReference type="InterPro" id="IPR023214">
    <property type="entry name" value="HAD_sf"/>
</dbReference>
<dbReference type="InterPro" id="IPR051540">
    <property type="entry name" value="S-2-haloacid_dehalogenase"/>
</dbReference>
<keyword evidence="4" id="KW-1185">Reference proteome</keyword>
<evidence type="ECO:0000256" key="1">
    <source>
        <dbReference type="ARBA" id="ARBA00008106"/>
    </source>
</evidence>
<protein>
    <submittedName>
        <fullName evidence="3">Haloacid dehalogenase, type II</fullName>
    </submittedName>
</protein>
<dbReference type="PANTHER" id="PTHR43316">
    <property type="entry name" value="HYDROLASE, HALOACID DELAHOGENASE-RELATED"/>
    <property type="match status" value="1"/>
</dbReference>
<dbReference type="Gene3D" id="1.10.150.240">
    <property type="entry name" value="Putative phosphatase, domain 2"/>
    <property type="match status" value="1"/>
</dbReference>
<dbReference type="AlphaFoldDB" id="A0A1L3MT64"/>
<accession>A0A1L3MT64</accession>
<name>A0A1L3MT64_9BACI</name>
<dbReference type="PRINTS" id="PR00413">
    <property type="entry name" value="HADHALOGNASE"/>
</dbReference>
<dbReference type="GO" id="GO:0019120">
    <property type="term" value="F:hydrolase activity, acting on acid halide bonds, in C-halide compounds"/>
    <property type="evidence" value="ECO:0007669"/>
    <property type="project" value="InterPro"/>
</dbReference>
<reference evidence="3 4" key="1">
    <citation type="journal article" date="2016" name="Sci. Rep.">
        <title>Complete genome sequence and transcriptomic analysis of a novel marine strain Bacillus weihaiensis reveals the mechanism of brown algae degradation.</title>
        <authorList>
            <person name="Zhu Y."/>
            <person name="Chen P."/>
            <person name="Bao Y."/>
            <person name="Men Y."/>
            <person name="Zeng Y."/>
            <person name="Yang J."/>
            <person name="Sun J."/>
            <person name="Sun Y."/>
        </authorList>
    </citation>
    <scope>NUCLEOTIDE SEQUENCE [LARGE SCALE GENOMIC DNA]</scope>
    <source>
        <strain evidence="3 4">Alg07</strain>
    </source>
</reference>
<dbReference type="InterPro" id="IPR006328">
    <property type="entry name" value="2-HAD"/>
</dbReference>
<dbReference type="InterPro" id="IPR023198">
    <property type="entry name" value="PGP-like_dom2"/>
</dbReference>
<dbReference type="Proteomes" id="UP000181936">
    <property type="component" value="Chromosome"/>
</dbReference>
<dbReference type="Gene3D" id="3.40.50.1000">
    <property type="entry name" value="HAD superfamily/HAD-like"/>
    <property type="match status" value="1"/>
</dbReference>
<dbReference type="SFLD" id="SFLDG01129">
    <property type="entry name" value="C1.5:_HAD__Beta-PGM__Phosphata"/>
    <property type="match status" value="1"/>
</dbReference>
<sequence>MQNKDVIVFDVYGTLFDVHAVIETCEELFPRKGKQISELWRKKQLEYAFLRQLMGTYVPFSIITKEALHYACESLDVTINQESEDKLLNAYNRLNLFDEVEEVITSIQDRRLAVFSNGPFSMLEPLLEQSALRNKNITALSVDDKKAFKPTPIAYQWVLSKLNVSREQVLFVSSNTWDIAGAKTFGFETAWVNRQGDVFDKLGVTPDYMIKDLGGLLSLEKGKDTST</sequence>
<proteinExistence type="inferred from homology"/>
<dbReference type="OrthoDB" id="264363at2"/>
<dbReference type="PANTHER" id="PTHR43316:SF3">
    <property type="entry name" value="HALOACID DEHALOGENASE, TYPE II (AFU_ORTHOLOGUE AFUA_2G07750)-RELATED"/>
    <property type="match status" value="1"/>
</dbReference>
<dbReference type="NCBIfam" id="TIGR01428">
    <property type="entry name" value="HAD_type_II"/>
    <property type="match status" value="1"/>
</dbReference>
<dbReference type="Pfam" id="PF00702">
    <property type="entry name" value="Hydrolase"/>
    <property type="match status" value="1"/>
</dbReference>
<comment type="similarity">
    <text evidence="1">Belongs to the HAD-like hydrolase superfamily. S-2-haloalkanoic acid dehalogenase family.</text>
</comment>
<dbReference type="CDD" id="cd02588">
    <property type="entry name" value="HAD_L2-DEX"/>
    <property type="match status" value="1"/>
</dbReference>
<organism evidence="3 4">
    <name type="scientific">Bacillus weihaiensis</name>
    <dbReference type="NCBI Taxonomy" id="1547283"/>
    <lineage>
        <taxon>Bacteria</taxon>
        <taxon>Bacillati</taxon>
        <taxon>Bacillota</taxon>
        <taxon>Bacilli</taxon>
        <taxon>Bacillales</taxon>
        <taxon>Bacillaceae</taxon>
        <taxon>Bacillus</taxon>
    </lineage>
</organism>
<evidence type="ECO:0000313" key="3">
    <source>
        <dbReference type="EMBL" id="APH05525.1"/>
    </source>
</evidence>